<dbReference type="CDD" id="cd04891">
    <property type="entry name" value="ACT_AK-LysC-DapG-like_1"/>
    <property type="match status" value="1"/>
</dbReference>
<dbReference type="OrthoDB" id="9799110at2"/>
<evidence type="ECO:0000256" key="8">
    <source>
        <dbReference type="ARBA" id="ARBA00022741"/>
    </source>
</evidence>
<feature type="binding site" evidence="14">
    <location>
        <position position="183"/>
    </location>
    <ligand>
        <name>ATP</name>
        <dbReference type="ChEBI" id="CHEBI:30616"/>
    </ligand>
</feature>
<feature type="domain" description="ACT" evidence="17">
    <location>
        <begin position="343"/>
        <end position="401"/>
    </location>
</feature>
<dbReference type="NCBIfam" id="TIGR00657">
    <property type="entry name" value="asp_kinases"/>
    <property type="match status" value="1"/>
</dbReference>
<dbReference type="GO" id="GO:0009090">
    <property type="term" value="P:homoserine biosynthetic process"/>
    <property type="evidence" value="ECO:0007669"/>
    <property type="project" value="TreeGrafter"/>
</dbReference>
<evidence type="ECO:0000256" key="16">
    <source>
        <dbReference type="RuleBase" id="RU004249"/>
    </source>
</evidence>
<keyword evidence="6 16" id="KW-0028">Amino-acid biosynthesis</keyword>
<comment type="caution">
    <text evidence="18">The sequence shown here is derived from an EMBL/GenBank/DDBJ whole genome shotgun (WGS) entry which is preliminary data.</text>
</comment>
<comment type="catalytic activity">
    <reaction evidence="13 15">
        <text>L-aspartate + ATP = 4-phospho-L-aspartate + ADP</text>
        <dbReference type="Rhea" id="RHEA:23776"/>
        <dbReference type="ChEBI" id="CHEBI:29991"/>
        <dbReference type="ChEBI" id="CHEBI:30616"/>
        <dbReference type="ChEBI" id="CHEBI:57535"/>
        <dbReference type="ChEBI" id="CHEBI:456216"/>
        <dbReference type="EC" id="2.7.2.4"/>
    </reaction>
</comment>
<dbReference type="GO" id="GO:0009089">
    <property type="term" value="P:lysine biosynthetic process via diaminopimelate"/>
    <property type="evidence" value="ECO:0007669"/>
    <property type="project" value="UniProtKB-UniPathway"/>
</dbReference>
<protein>
    <recommendedName>
        <fullName evidence="15">Aspartokinase</fullName>
        <ecNumber evidence="15">2.7.2.4</ecNumber>
    </recommendedName>
</protein>
<dbReference type="PANTHER" id="PTHR21499:SF68">
    <property type="entry name" value="ASPARTOKINASE 2"/>
    <property type="match status" value="1"/>
</dbReference>
<feature type="binding site" evidence="14">
    <location>
        <position position="47"/>
    </location>
    <ligand>
        <name>substrate</name>
    </ligand>
</feature>
<keyword evidence="12" id="KW-0457">Lysine biosynthesis</keyword>
<comment type="pathway">
    <text evidence="2 16">Amino-acid biosynthesis; L-lysine biosynthesis via DAP pathway; (S)-tetrahydrodipicolinate from L-aspartate: step 1/4.</text>
</comment>
<dbReference type="Gene3D" id="3.30.2130.10">
    <property type="entry name" value="VC0802-like"/>
    <property type="match status" value="1"/>
</dbReference>
<evidence type="ECO:0000256" key="9">
    <source>
        <dbReference type="ARBA" id="ARBA00022777"/>
    </source>
</evidence>
<keyword evidence="9 15" id="KW-0418">Kinase</keyword>
<evidence type="ECO:0000256" key="11">
    <source>
        <dbReference type="ARBA" id="ARBA00022915"/>
    </source>
</evidence>
<dbReference type="SUPFAM" id="SSF55021">
    <property type="entry name" value="ACT-like"/>
    <property type="match status" value="2"/>
</dbReference>
<evidence type="ECO:0000256" key="13">
    <source>
        <dbReference type="ARBA" id="ARBA00047872"/>
    </source>
</evidence>
<evidence type="ECO:0000313" key="18">
    <source>
        <dbReference type="EMBL" id="RDY27471.1"/>
    </source>
</evidence>
<evidence type="ECO:0000313" key="19">
    <source>
        <dbReference type="Proteomes" id="UP000215694"/>
    </source>
</evidence>
<evidence type="ECO:0000256" key="14">
    <source>
        <dbReference type="PIRSR" id="PIRSR000726-1"/>
    </source>
</evidence>
<dbReference type="UniPathway" id="UPA00034">
    <property type="reaction ID" value="UER00015"/>
</dbReference>
<dbReference type="InterPro" id="IPR041740">
    <property type="entry name" value="AKii-LysC-BS"/>
</dbReference>
<evidence type="ECO:0000256" key="1">
    <source>
        <dbReference type="ARBA" id="ARBA00003121"/>
    </source>
</evidence>
<name>A0A371J3V5_9FIRM</name>
<comment type="similarity">
    <text evidence="5 15">Belongs to the aspartokinase family.</text>
</comment>
<keyword evidence="11" id="KW-0220">Diaminopimelate biosynthesis</keyword>
<dbReference type="Proteomes" id="UP000215694">
    <property type="component" value="Unassembled WGS sequence"/>
</dbReference>
<dbReference type="InterPro" id="IPR045865">
    <property type="entry name" value="ACT-like_dom_sf"/>
</dbReference>
<dbReference type="RefSeq" id="WP_094365923.1">
    <property type="nucleotide sequence ID" value="NZ_NOJY02000013.1"/>
</dbReference>
<dbReference type="NCBIfam" id="NF005154">
    <property type="entry name" value="PRK06635.1-2"/>
    <property type="match status" value="1"/>
</dbReference>
<evidence type="ECO:0000256" key="5">
    <source>
        <dbReference type="ARBA" id="ARBA00010122"/>
    </source>
</evidence>
<dbReference type="EMBL" id="NOJY02000013">
    <property type="protein sequence ID" value="RDY27471.1"/>
    <property type="molecule type" value="Genomic_DNA"/>
</dbReference>
<dbReference type="GO" id="GO:0005829">
    <property type="term" value="C:cytosol"/>
    <property type="evidence" value="ECO:0007669"/>
    <property type="project" value="TreeGrafter"/>
</dbReference>
<evidence type="ECO:0000256" key="7">
    <source>
        <dbReference type="ARBA" id="ARBA00022679"/>
    </source>
</evidence>
<gene>
    <name evidence="18" type="ORF">CHL78_009670</name>
</gene>
<dbReference type="NCBIfam" id="NF005155">
    <property type="entry name" value="PRK06635.1-4"/>
    <property type="match status" value="1"/>
</dbReference>
<dbReference type="GO" id="GO:0004072">
    <property type="term" value="F:aspartate kinase activity"/>
    <property type="evidence" value="ECO:0007669"/>
    <property type="project" value="UniProtKB-EC"/>
</dbReference>
<feature type="binding site" evidence="14">
    <location>
        <begin position="7"/>
        <end position="10"/>
    </location>
    <ligand>
        <name>ATP</name>
        <dbReference type="ChEBI" id="CHEBI:30616"/>
    </ligand>
</feature>
<evidence type="ECO:0000256" key="6">
    <source>
        <dbReference type="ARBA" id="ARBA00022605"/>
    </source>
</evidence>
<dbReference type="InterPro" id="IPR001341">
    <property type="entry name" value="Asp_kinase"/>
</dbReference>
<dbReference type="Pfam" id="PF00696">
    <property type="entry name" value="AA_kinase"/>
    <property type="match status" value="1"/>
</dbReference>
<evidence type="ECO:0000256" key="3">
    <source>
        <dbReference type="ARBA" id="ARBA00004986"/>
    </source>
</evidence>
<dbReference type="UniPathway" id="UPA00050">
    <property type="reaction ID" value="UER00461"/>
</dbReference>
<proteinExistence type="inferred from homology"/>
<dbReference type="InterPro" id="IPR002912">
    <property type="entry name" value="ACT_dom"/>
</dbReference>
<dbReference type="Gene3D" id="3.40.1160.10">
    <property type="entry name" value="Acetylglutamate kinase-like"/>
    <property type="match status" value="1"/>
</dbReference>
<dbReference type="CDD" id="cd04261">
    <property type="entry name" value="AAK_AKii-LysC-BS"/>
    <property type="match status" value="1"/>
</dbReference>
<dbReference type="GO" id="GO:0009088">
    <property type="term" value="P:threonine biosynthetic process"/>
    <property type="evidence" value="ECO:0007669"/>
    <property type="project" value="UniProtKB-UniPathway"/>
</dbReference>
<dbReference type="NCBIfam" id="TIGR00656">
    <property type="entry name" value="asp_kin_monofn"/>
    <property type="match status" value="1"/>
</dbReference>
<dbReference type="InterPro" id="IPR018042">
    <property type="entry name" value="Aspartate_kinase_CS"/>
</dbReference>
<dbReference type="PANTHER" id="PTHR21499">
    <property type="entry name" value="ASPARTATE KINASE"/>
    <property type="match status" value="1"/>
</dbReference>
<keyword evidence="8 14" id="KW-0547">Nucleotide-binding</keyword>
<feature type="binding site" evidence="14">
    <location>
        <position position="178"/>
    </location>
    <ligand>
        <name>ATP</name>
        <dbReference type="ChEBI" id="CHEBI:30616"/>
    </ligand>
</feature>
<dbReference type="SUPFAM" id="SSF53633">
    <property type="entry name" value="Carbamate kinase-like"/>
    <property type="match status" value="1"/>
</dbReference>
<evidence type="ECO:0000256" key="10">
    <source>
        <dbReference type="ARBA" id="ARBA00022840"/>
    </source>
</evidence>
<keyword evidence="19" id="KW-1185">Reference proteome</keyword>
<dbReference type="InterPro" id="IPR036393">
    <property type="entry name" value="AceGlu_kinase-like_sf"/>
</dbReference>
<comment type="pathway">
    <text evidence="3 16">Amino-acid biosynthesis; L-methionine biosynthesis via de novo pathway; L-homoserine from L-aspartate: step 1/3.</text>
</comment>
<dbReference type="FunFam" id="3.40.1160.10:FF:000002">
    <property type="entry name" value="Aspartokinase"/>
    <property type="match status" value="1"/>
</dbReference>
<dbReference type="PROSITE" id="PS00324">
    <property type="entry name" value="ASPARTOKINASE"/>
    <property type="match status" value="1"/>
</dbReference>
<evidence type="ECO:0000256" key="12">
    <source>
        <dbReference type="ARBA" id="ARBA00023154"/>
    </source>
</evidence>
<dbReference type="InterPro" id="IPR001048">
    <property type="entry name" value="Asp/Glu/Uridylate_kinase"/>
</dbReference>
<comment type="function">
    <text evidence="1">Catalyzes the phosphorylation of the beta-carboxyl group of aspartic acid with ATP to yield 4-phospho-L-aspartate, which is involved in the branched biosynthetic pathway leading to the biosynthesis of amino acids threonine, isoleucine and methionine.</text>
</comment>
<dbReference type="AlphaFoldDB" id="A0A371J3V5"/>
<dbReference type="PROSITE" id="PS51671">
    <property type="entry name" value="ACT"/>
    <property type="match status" value="1"/>
</dbReference>
<dbReference type="GO" id="GO:0019877">
    <property type="term" value="P:diaminopimelate biosynthetic process"/>
    <property type="evidence" value="ECO:0007669"/>
    <property type="project" value="UniProtKB-KW"/>
</dbReference>
<dbReference type="UniPathway" id="UPA00051">
    <property type="reaction ID" value="UER00462"/>
</dbReference>
<dbReference type="EC" id="2.7.2.4" evidence="15"/>
<evidence type="ECO:0000256" key="2">
    <source>
        <dbReference type="ARBA" id="ARBA00004766"/>
    </source>
</evidence>
<organism evidence="18 19">
    <name type="scientific">Romboutsia weinsteinii</name>
    <dbReference type="NCBI Taxonomy" id="2020949"/>
    <lineage>
        <taxon>Bacteria</taxon>
        <taxon>Bacillati</taxon>
        <taxon>Bacillota</taxon>
        <taxon>Clostridia</taxon>
        <taxon>Peptostreptococcales</taxon>
        <taxon>Peptostreptococcaceae</taxon>
        <taxon>Romboutsia</taxon>
    </lineage>
</organism>
<keyword evidence="10 14" id="KW-0067">ATP-binding</keyword>
<evidence type="ECO:0000259" key="17">
    <source>
        <dbReference type="PROSITE" id="PS51671"/>
    </source>
</evidence>
<evidence type="ECO:0000256" key="4">
    <source>
        <dbReference type="ARBA" id="ARBA00005139"/>
    </source>
</evidence>
<feature type="binding site" evidence="14">
    <location>
        <position position="74"/>
    </location>
    <ligand>
        <name>substrate</name>
    </ligand>
</feature>
<dbReference type="CDD" id="cd04923">
    <property type="entry name" value="ACT_AK-LysC-DapG-like_2"/>
    <property type="match status" value="1"/>
</dbReference>
<reference evidence="18 19" key="1">
    <citation type="journal article" date="2017" name="Genome Announc.">
        <title>Draft Genome Sequence of Romboutsia weinsteinii sp. nov. Strain CCRI-19649(T) Isolated from Surface Water.</title>
        <authorList>
            <person name="Maheux A.F."/>
            <person name="Boudreau D.K."/>
            <person name="Berube E."/>
            <person name="Boissinot M."/>
            <person name="Cantin P."/>
            <person name="Raymond F."/>
            <person name="Corbeil J."/>
            <person name="Omar R.F."/>
            <person name="Bergeron M.G."/>
        </authorList>
    </citation>
    <scope>NUCLEOTIDE SEQUENCE [LARGE SCALE GENOMIC DNA]</scope>
    <source>
        <strain evidence="18 19">CCRI-19649</strain>
    </source>
</reference>
<dbReference type="InterPro" id="IPR005260">
    <property type="entry name" value="Asp_kin_monofn"/>
</dbReference>
<dbReference type="InterPro" id="IPR054352">
    <property type="entry name" value="ACT_Aspartokinase"/>
</dbReference>
<comment type="pathway">
    <text evidence="4 16">Amino-acid biosynthesis; L-threonine biosynthesis; L-threonine from L-aspartate: step 1/5.</text>
</comment>
<dbReference type="GO" id="GO:0005524">
    <property type="term" value="F:ATP binding"/>
    <property type="evidence" value="ECO:0007669"/>
    <property type="project" value="UniProtKB-KW"/>
</dbReference>
<dbReference type="Pfam" id="PF22468">
    <property type="entry name" value="ACT_9"/>
    <property type="match status" value="1"/>
</dbReference>
<dbReference type="PIRSF" id="PIRSF000726">
    <property type="entry name" value="Asp_kin"/>
    <property type="match status" value="1"/>
</dbReference>
<keyword evidence="7 15" id="KW-0808">Transferase</keyword>
<accession>A0A371J3V5</accession>
<evidence type="ECO:0000256" key="15">
    <source>
        <dbReference type="RuleBase" id="RU003448"/>
    </source>
</evidence>
<feature type="binding site" evidence="14">
    <location>
        <begin position="172"/>
        <end position="173"/>
    </location>
    <ligand>
        <name>ATP</name>
        <dbReference type="ChEBI" id="CHEBI:30616"/>
    </ligand>
</feature>
<sequence>MSTIVVKFGGTSVGSIDKIKSVAKRVISEKEKGNDVVVVVSAMGKTTDLLVNLSKQISDNPNKRDLDMLLSTGEQVSISLLSMAFQEYGYDTISFTGLQAGIRTEGSHTKSKIVDIDIEKIKSYLGEGKIVIVAGFQGVNENGDITTLGRGGSDTTAVALAAKLECGCTIYTDVEGIYTVDPRLFPNARKLDVISYEEMMEMASQGAGVMETRAVRIGCKYNVPIYVALSSEDRKGTYIKEYQKSMEENVVTGIAINDDVLMVTIANIVAEPINVAMIVEKLTNENINIDMMSQSAVQNGCVNISFAISKDDLHSINKIVDEITSTICPVEFEIESNLSKISVVGIGMKNQSNIMSKLFRILADNKIDIKQVATSEISISFMIDENEKQRVVEVLGREFNL</sequence>